<comment type="caution">
    <text evidence="3">The sequence shown here is derived from an EMBL/GenBank/DDBJ whole genome shotgun (WGS) entry which is preliminary data.</text>
</comment>
<dbReference type="Pfam" id="PF09851">
    <property type="entry name" value="SHOCT"/>
    <property type="match status" value="1"/>
</dbReference>
<sequence length="74" mass="8565">MGFFPMAMPFVLLIILVLCLYFIFGRGGRPPWQNADRPDSQGGGESALDILKKRYARGEITREQFEQMRRDIQD</sequence>
<feature type="domain" description="SHOCT" evidence="2">
    <location>
        <begin position="47"/>
        <end position="72"/>
    </location>
</feature>
<evidence type="ECO:0000259" key="2">
    <source>
        <dbReference type="Pfam" id="PF09851"/>
    </source>
</evidence>
<accession>A0A7C3UZQ4</accession>
<reference evidence="3" key="1">
    <citation type="journal article" date="2020" name="mSystems">
        <title>Genome- and Community-Level Interaction Insights into Carbon Utilization and Element Cycling Functions of Hydrothermarchaeota in Hydrothermal Sediment.</title>
        <authorList>
            <person name="Zhou Z."/>
            <person name="Liu Y."/>
            <person name="Xu W."/>
            <person name="Pan J."/>
            <person name="Luo Z.H."/>
            <person name="Li M."/>
        </authorList>
    </citation>
    <scope>NUCLEOTIDE SEQUENCE [LARGE SCALE GENOMIC DNA]</scope>
    <source>
        <strain evidence="3">SpSt-897</strain>
    </source>
</reference>
<name>A0A7C3UZQ4_9BACT</name>
<keyword evidence="1" id="KW-1133">Transmembrane helix</keyword>
<dbReference type="EMBL" id="DTMF01000259">
    <property type="protein sequence ID" value="HGF34803.1"/>
    <property type="molecule type" value="Genomic_DNA"/>
</dbReference>
<protein>
    <submittedName>
        <fullName evidence="3">SHOCT domain-containing protein</fullName>
    </submittedName>
</protein>
<dbReference type="AlphaFoldDB" id="A0A7C3UZQ4"/>
<keyword evidence="1" id="KW-0812">Transmembrane</keyword>
<gene>
    <name evidence="3" type="ORF">ENW96_10515</name>
</gene>
<proteinExistence type="predicted"/>
<feature type="transmembrane region" description="Helical" evidence="1">
    <location>
        <begin position="6"/>
        <end position="24"/>
    </location>
</feature>
<dbReference type="InterPro" id="IPR018649">
    <property type="entry name" value="SHOCT"/>
</dbReference>
<keyword evidence="1" id="KW-0472">Membrane</keyword>
<organism evidence="3">
    <name type="scientific">Desulfobacca acetoxidans</name>
    <dbReference type="NCBI Taxonomy" id="60893"/>
    <lineage>
        <taxon>Bacteria</taxon>
        <taxon>Pseudomonadati</taxon>
        <taxon>Thermodesulfobacteriota</taxon>
        <taxon>Desulfobaccia</taxon>
        <taxon>Desulfobaccales</taxon>
        <taxon>Desulfobaccaceae</taxon>
        <taxon>Desulfobacca</taxon>
    </lineage>
</organism>
<evidence type="ECO:0000313" key="3">
    <source>
        <dbReference type="EMBL" id="HGF34803.1"/>
    </source>
</evidence>
<evidence type="ECO:0000256" key="1">
    <source>
        <dbReference type="SAM" id="Phobius"/>
    </source>
</evidence>